<accession>A0ABT8W724</accession>
<dbReference type="RefSeq" id="WP_303276599.1">
    <property type="nucleotide sequence ID" value="NZ_JAUOEK010000056.1"/>
</dbReference>
<dbReference type="EMBL" id="JAUOEK010000056">
    <property type="protein sequence ID" value="MDO5968915.1"/>
    <property type="molecule type" value="Genomic_DNA"/>
</dbReference>
<proteinExistence type="predicted"/>
<reference evidence="1" key="1">
    <citation type="submission" date="2023-07" db="EMBL/GenBank/DDBJ databases">
        <title>Two novel species in the genus Flavivirga.</title>
        <authorList>
            <person name="Kwon K."/>
        </authorList>
    </citation>
    <scope>NUCLEOTIDE SEQUENCE</scope>
    <source>
        <strain evidence="1">KCTC 52353</strain>
    </source>
</reference>
<protein>
    <submittedName>
        <fullName evidence="1">Uncharacterized protein</fullName>
    </submittedName>
</protein>
<sequence>MVKIYTLKEDTNVNRIILNYSELTYLRLYIHNFNDTVIKDFLDIDTKKIYLIRHNLHVKFGSKNWIKIISKAFEKGLIKREDFIESTVKRLSIEKTQIIFDKHICLESLTTNELKSYLLEFYRSCENEIMKEKFHKMKLDLMSEEIDFIKYKYQSLMVPLSISGKLPNFKFFKKINQSIFYKLDVSNWFNAFRVAFQLNILEKRDYWLIDLDTEINKTAEKLNAINKLNTDYYEKKNKVYYLLNKLYTDIEYSYLLNKNVFPKNMLT</sequence>
<name>A0ABT8W724_9FLAO</name>
<gene>
    <name evidence="1" type="ORF">Q4Q35_03770</name>
</gene>
<evidence type="ECO:0000313" key="1">
    <source>
        <dbReference type="EMBL" id="MDO5968915.1"/>
    </source>
</evidence>
<evidence type="ECO:0000313" key="2">
    <source>
        <dbReference type="Proteomes" id="UP001176883"/>
    </source>
</evidence>
<keyword evidence="2" id="KW-1185">Reference proteome</keyword>
<dbReference type="Proteomes" id="UP001176883">
    <property type="component" value="Unassembled WGS sequence"/>
</dbReference>
<organism evidence="1 2">
    <name type="scientific">Flavivirga aquimarina</name>
    <dbReference type="NCBI Taxonomy" id="2027862"/>
    <lineage>
        <taxon>Bacteria</taxon>
        <taxon>Pseudomonadati</taxon>
        <taxon>Bacteroidota</taxon>
        <taxon>Flavobacteriia</taxon>
        <taxon>Flavobacteriales</taxon>
        <taxon>Flavobacteriaceae</taxon>
        <taxon>Flavivirga</taxon>
    </lineage>
</organism>
<comment type="caution">
    <text evidence="1">The sequence shown here is derived from an EMBL/GenBank/DDBJ whole genome shotgun (WGS) entry which is preliminary data.</text>
</comment>